<comment type="caution">
    <text evidence="1">The sequence shown here is derived from an EMBL/GenBank/DDBJ whole genome shotgun (WGS) entry which is preliminary data.</text>
</comment>
<accession>T0XZD1</accession>
<feature type="non-terminal residue" evidence="1">
    <location>
        <position position="101"/>
    </location>
</feature>
<proteinExistence type="predicted"/>
<protein>
    <submittedName>
        <fullName evidence="1">Uncharacterized protein</fullName>
    </submittedName>
</protein>
<evidence type="ECO:0000313" key="1">
    <source>
        <dbReference type="EMBL" id="EQD28161.1"/>
    </source>
</evidence>
<dbReference type="AlphaFoldDB" id="T0XZD1"/>
<name>T0XZD1_9ZZZZ</name>
<organism evidence="1">
    <name type="scientific">mine drainage metagenome</name>
    <dbReference type="NCBI Taxonomy" id="410659"/>
    <lineage>
        <taxon>unclassified sequences</taxon>
        <taxon>metagenomes</taxon>
        <taxon>ecological metagenomes</taxon>
    </lineage>
</organism>
<reference evidence="1" key="1">
    <citation type="submission" date="2013-08" db="EMBL/GenBank/DDBJ databases">
        <authorList>
            <person name="Mendez C."/>
            <person name="Richter M."/>
            <person name="Ferrer M."/>
            <person name="Sanchez J."/>
        </authorList>
    </citation>
    <scope>NUCLEOTIDE SEQUENCE</scope>
</reference>
<gene>
    <name evidence="1" type="ORF">B1A_21273</name>
</gene>
<sequence>MKFVTYTERIQCFDSIRISPEKVTDKGSKGIIELKGKRVQLAFEEIFSYNEKIITNRNLAGLSMAASAINFTLFSKELILDFPVTEADLKFLKEMVRINNI</sequence>
<dbReference type="EMBL" id="AUZX01015725">
    <property type="protein sequence ID" value="EQD28161.1"/>
    <property type="molecule type" value="Genomic_DNA"/>
</dbReference>
<reference evidence="1" key="2">
    <citation type="journal article" date="2014" name="ISME J.">
        <title>Microbial stratification in low pH oxic and suboxic macroscopic growths along an acid mine drainage.</title>
        <authorList>
            <person name="Mendez-Garcia C."/>
            <person name="Mesa V."/>
            <person name="Sprenger R.R."/>
            <person name="Richter M."/>
            <person name="Diez M.S."/>
            <person name="Solano J."/>
            <person name="Bargiela R."/>
            <person name="Golyshina O.V."/>
            <person name="Manteca A."/>
            <person name="Ramos J.L."/>
            <person name="Gallego J.R."/>
            <person name="Llorente I."/>
            <person name="Martins Dos Santos V.A."/>
            <person name="Jensen O.N."/>
            <person name="Pelaez A.I."/>
            <person name="Sanchez J."/>
            <person name="Ferrer M."/>
        </authorList>
    </citation>
    <scope>NUCLEOTIDE SEQUENCE</scope>
</reference>